<accession>A0A382F3Q4</accession>
<evidence type="ECO:0000313" key="1">
    <source>
        <dbReference type="EMBL" id="SVB57319.1"/>
    </source>
</evidence>
<gene>
    <name evidence="1" type="ORF">METZ01_LOCUS210173</name>
</gene>
<feature type="non-terminal residue" evidence="1">
    <location>
        <position position="89"/>
    </location>
</feature>
<dbReference type="EMBL" id="UINC01047710">
    <property type="protein sequence ID" value="SVB57319.1"/>
    <property type="molecule type" value="Genomic_DNA"/>
</dbReference>
<organism evidence="1">
    <name type="scientific">marine metagenome</name>
    <dbReference type="NCBI Taxonomy" id="408172"/>
    <lineage>
        <taxon>unclassified sequences</taxon>
        <taxon>metagenomes</taxon>
        <taxon>ecological metagenomes</taxon>
    </lineage>
</organism>
<name>A0A382F3Q4_9ZZZZ</name>
<protein>
    <submittedName>
        <fullName evidence="1">Uncharacterized protein</fullName>
    </submittedName>
</protein>
<sequence>MTPQHNVLLELAAAFYKQDKTLKTTRKRITQRVKQLSKLFKAETRLFTPTWTRFRNPNVRDGVFGSLSHPAVIAQLEILVEKGYLNKHK</sequence>
<reference evidence="1" key="1">
    <citation type="submission" date="2018-05" db="EMBL/GenBank/DDBJ databases">
        <authorList>
            <person name="Lanie J.A."/>
            <person name="Ng W.-L."/>
            <person name="Kazmierczak K.M."/>
            <person name="Andrzejewski T.M."/>
            <person name="Davidsen T.M."/>
            <person name="Wayne K.J."/>
            <person name="Tettelin H."/>
            <person name="Glass J.I."/>
            <person name="Rusch D."/>
            <person name="Podicherti R."/>
            <person name="Tsui H.-C.T."/>
            <person name="Winkler M.E."/>
        </authorList>
    </citation>
    <scope>NUCLEOTIDE SEQUENCE</scope>
</reference>
<dbReference type="AlphaFoldDB" id="A0A382F3Q4"/>
<proteinExistence type="predicted"/>